<evidence type="ECO:0000256" key="1">
    <source>
        <dbReference type="SAM" id="MobiDB-lite"/>
    </source>
</evidence>
<accession>A0A2X0K1E2</accession>
<dbReference type="AlphaFoldDB" id="A0A2X0K1E2"/>
<dbReference type="RefSeq" id="WP_111504151.1">
    <property type="nucleotide sequence ID" value="NZ_QKYN01000095.1"/>
</dbReference>
<name>A0A2X0K1E2_9ACTN</name>
<keyword evidence="3" id="KW-1185">Reference proteome</keyword>
<feature type="region of interest" description="Disordered" evidence="1">
    <location>
        <begin position="33"/>
        <end position="53"/>
    </location>
</feature>
<proteinExistence type="predicted"/>
<protein>
    <submittedName>
        <fullName evidence="2">Uncharacterized protein</fullName>
    </submittedName>
</protein>
<evidence type="ECO:0000313" key="3">
    <source>
        <dbReference type="Proteomes" id="UP000248889"/>
    </source>
</evidence>
<dbReference type="EMBL" id="QKYN01000095">
    <property type="protein sequence ID" value="RAG83105.1"/>
    <property type="molecule type" value="Genomic_DNA"/>
</dbReference>
<dbReference type="Proteomes" id="UP000248889">
    <property type="component" value="Unassembled WGS sequence"/>
</dbReference>
<reference evidence="2 3" key="1">
    <citation type="submission" date="2018-06" db="EMBL/GenBank/DDBJ databases">
        <title>Streptacidiphilus pinicola sp. nov., isolated from pine grove soil.</title>
        <authorList>
            <person name="Roh S.G."/>
            <person name="Park S."/>
            <person name="Kim M.-K."/>
            <person name="Yun B.-R."/>
            <person name="Park J."/>
            <person name="Kim M.J."/>
            <person name="Kim Y.S."/>
            <person name="Kim S.B."/>
        </authorList>
    </citation>
    <scope>NUCLEOTIDE SEQUENCE [LARGE SCALE GENOMIC DNA]</scope>
    <source>
        <strain evidence="2 3">MMS16-CNU450</strain>
    </source>
</reference>
<evidence type="ECO:0000313" key="2">
    <source>
        <dbReference type="EMBL" id="RAG83105.1"/>
    </source>
</evidence>
<sequence>MLALTGSGNLLRLLGGHAARVLAAVEPQSLHRRARHNAAGAAARASADRRETEEVNRWLAGQAGLTGADALRCPTA</sequence>
<comment type="caution">
    <text evidence="2">The sequence shown here is derived from an EMBL/GenBank/DDBJ whole genome shotgun (WGS) entry which is preliminary data.</text>
</comment>
<organism evidence="2 3">
    <name type="scientific">Streptacidiphilus pinicola</name>
    <dbReference type="NCBI Taxonomy" id="2219663"/>
    <lineage>
        <taxon>Bacteria</taxon>
        <taxon>Bacillati</taxon>
        <taxon>Actinomycetota</taxon>
        <taxon>Actinomycetes</taxon>
        <taxon>Kitasatosporales</taxon>
        <taxon>Streptomycetaceae</taxon>
        <taxon>Streptacidiphilus</taxon>
    </lineage>
</organism>
<gene>
    <name evidence="2" type="ORF">DN069_24010</name>
</gene>